<evidence type="ECO:0000313" key="2">
    <source>
        <dbReference type="EMBL" id="STZ76972.1"/>
    </source>
</evidence>
<dbReference type="RefSeq" id="WP_066079261.1">
    <property type="nucleotide sequence ID" value="NZ_CP181246.1"/>
</dbReference>
<name>A0A378UKG6_BERDE</name>
<reference evidence="2 3" key="1">
    <citation type="submission" date="2018-06" db="EMBL/GenBank/DDBJ databases">
        <authorList>
            <consortium name="Pathogen Informatics"/>
            <person name="Doyle S."/>
        </authorList>
    </citation>
    <scope>NUCLEOTIDE SEQUENCE [LARGE SCALE GENOMIC DNA]</scope>
    <source>
        <strain evidence="2 3">NCTC10295</strain>
    </source>
</reference>
<dbReference type="PANTHER" id="PTHR13887:SF54">
    <property type="entry name" value="DSBA FAMILY PROTEIN"/>
    <property type="match status" value="1"/>
</dbReference>
<gene>
    <name evidence="2" type="ORF">NCTC10295_01765</name>
</gene>
<dbReference type="GO" id="GO:0016491">
    <property type="term" value="F:oxidoreductase activity"/>
    <property type="evidence" value="ECO:0007669"/>
    <property type="project" value="InterPro"/>
</dbReference>
<dbReference type="PANTHER" id="PTHR13887">
    <property type="entry name" value="GLUTATHIONE S-TRANSFERASE KAPPA"/>
    <property type="match status" value="1"/>
</dbReference>
<dbReference type="InterPro" id="IPR001853">
    <property type="entry name" value="DSBA-like_thioredoxin_dom"/>
</dbReference>
<dbReference type="Pfam" id="PF01323">
    <property type="entry name" value="DSBA"/>
    <property type="match status" value="1"/>
</dbReference>
<evidence type="ECO:0000259" key="1">
    <source>
        <dbReference type="Pfam" id="PF01323"/>
    </source>
</evidence>
<feature type="domain" description="DSBA-like thioredoxin" evidence="1">
    <location>
        <begin position="6"/>
        <end position="181"/>
    </location>
</feature>
<dbReference type="CDD" id="cd03025">
    <property type="entry name" value="DsbA_FrnE_like"/>
    <property type="match status" value="1"/>
</dbReference>
<evidence type="ECO:0000313" key="3">
    <source>
        <dbReference type="Proteomes" id="UP000254651"/>
    </source>
</evidence>
<dbReference type="SUPFAM" id="SSF52833">
    <property type="entry name" value="Thioredoxin-like"/>
    <property type="match status" value="1"/>
</dbReference>
<dbReference type="Proteomes" id="UP000254651">
    <property type="component" value="Unassembled WGS sequence"/>
</dbReference>
<dbReference type="EMBL" id="UGQS01000002">
    <property type="protein sequence ID" value="STZ76972.1"/>
    <property type="molecule type" value="Genomic_DNA"/>
</dbReference>
<protein>
    <submittedName>
        <fullName evidence="2">DSBA-like thioredoxin domain</fullName>
    </submittedName>
</protein>
<organism evidence="2 3">
    <name type="scientific">Bergeriella denitrificans</name>
    <name type="common">Neisseria denitrificans</name>
    <dbReference type="NCBI Taxonomy" id="494"/>
    <lineage>
        <taxon>Bacteria</taxon>
        <taxon>Pseudomonadati</taxon>
        <taxon>Pseudomonadota</taxon>
        <taxon>Betaproteobacteria</taxon>
        <taxon>Neisseriales</taxon>
        <taxon>Neisseriaceae</taxon>
        <taxon>Bergeriella</taxon>
    </lineage>
</organism>
<proteinExistence type="predicted"/>
<dbReference type="Gene3D" id="3.40.30.10">
    <property type="entry name" value="Glutaredoxin"/>
    <property type="match status" value="1"/>
</dbReference>
<accession>A0A378UKG6</accession>
<dbReference type="AlphaFoldDB" id="A0A378UKG6"/>
<dbReference type="InterPro" id="IPR036249">
    <property type="entry name" value="Thioredoxin-like_sf"/>
</dbReference>
<keyword evidence="3" id="KW-1185">Reference proteome</keyword>
<sequence length="197" mass="21565">MQNIIYLYDPLCGWCYGASAGLAKLAADPQNHIRLQATGLFSRSNRVMDAEFAGYAWANDQRIAQLTGLEFSEAYRRHVLETPGAFDSWYLVQGMTAVAQTAPERQLEMLEKFQTARYVDGRQNAGKDTVAAILTENGLAEAAALLDTPDLTAAAEREIQAGQALMRQHGLRGVPGLLVRETDGGTWRVEDSGVLFA</sequence>